<dbReference type="AlphaFoldDB" id="A0ABD5H5C6"/>
<sequence>MPEYSLKPNHLGWVWGGIRCPYDHYSVKLNGPASSRAKAEETLAPQWIALVEKAR</sequence>
<dbReference type="RefSeq" id="WP_202110700.1">
    <property type="nucleotide sequence ID" value="NZ_CBCYDL010000014.1"/>
</dbReference>
<evidence type="ECO:0000313" key="2">
    <source>
        <dbReference type="Proteomes" id="UP001269984"/>
    </source>
</evidence>
<dbReference type="EMBL" id="JAWPAZ010000013">
    <property type="protein sequence ID" value="MDW2636798.1"/>
    <property type="molecule type" value="Genomic_DNA"/>
</dbReference>
<protein>
    <submittedName>
        <fullName evidence="1">Uncharacterized protein</fullName>
    </submittedName>
</protein>
<accession>A0ABD5H5C6</accession>
<proteinExistence type="predicted"/>
<organism evidence="1 2">
    <name type="scientific">Citrobacter portucalensis</name>
    <dbReference type="NCBI Taxonomy" id="1639133"/>
    <lineage>
        <taxon>Bacteria</taxon>
        <taxon>Pseudomonadati</taxon>
        <taxon>Pseudomonadota</taxon>
        <taxon>Gammaproteobacteria</taxon>
        <taxon>Enterobacterales</taxon>
        <taxon>Enterobacteriaceae</taxon>
        <taxon>Citrobacter</taxon>
        <taxon>Citrobacter freundii complex</taxon>
    </lineage>
</organism>
<evidence type="ECO:0000313" key="1">
    <source>
        <dbReference type="EMBL" id="MDW2636798.1"/>
    </source>
</evidence>
<dbReference type="Proteomes" id="UP001269984">
    <property type="component" value="Unassembled WGS sequence"/>
</dbReference>
<comment type="caution">
    <text evidence="1">The sequence shown here is derived from an EMBL/GenBank/DDBJ whole genome shotgun (WGS) entry which is preliminary data.</text>
</comment>
<gene>
    <name evidence="1" type="ORF">RYZ90_23430</name>
</gene>
<name>A0ABD5H5C6_9ENTR</name>
<reference evidence="1 2" key="1">
    <citation type="submission" date="2023-10" db="EMBL/GenBank/DDBJ databases">
        <title>Fecal carriage and genetic characteristics of carbapenem-resistant Enterobacterales among healthy adults from four provinces of China.</title>
        <authorList>
            <person name="Li Y."/>
            <person name="Zhang R."/>
        </authorList>
    </citation>
    <scope>NUCLEOTIDE SEQUENCE [LARGE SCALE GENOMIC DNA]</scope>
    <source>
        <strain evidence="1 2">HN-71</strain>
    </source>
</reference>